<evidence type="ECO:0000313" key="2">
    <source>
        <dbReference type="EMBL" id="GLV57893.1"/>
    </source>
</evidence>
<proteinExistence type="predicted"/>
<feature type="domain" description="Metallo-beta-lactamase" evidence="1">
    <location>
        <begin position="15"/>
        <end position="84"/>
    </location>
</feature>
<keyword evidence="3" id="KW-1185">Reference proteome</keyword>
<evidence type="ECO:0000313" key="3">
    <source>
        <dbReference type="Proteomes" id="UP001344906"/>
    </source>
</evidence>
<dbReference type="Gene3D" id="3.60.15.10">
    <property type="entry name" value="Ribonuclease Z/Hydroxyacylglutathione hydrolase-like"/>
    <property type="match status" value="1"/>
</dbReference>
<dbReference type="Pfam" id="PF00753">
    <property type="entry name" value="Lactamase_B"/>
    <property type="match status" value="1"/>
</dbReference>
<dbReference type="PANTHER" id="PTHR43694">
    <property type="entry name" value="RIBONUCLEASE J"/>
    <property type="match status" value="1"/>
</dbReference>
<accession>A0ABQ6FUE3</accession>
<dbReference type="Proteomes" id="UP001344906">
    <property type="component" value="Unassembled WGS sequence"/>
</dbReference>
<evidence type="ECO:0000259" key="1">
    <source>
        <dbReference type="Pfam" id="PF00753"/>
    </source>
</evidence>
<dbReference type="PANTHER" id="PTHR43694:SF1">
    <property type="entry name" value="RIBONUCLEASE J"/>
    <property type="match status" value="1"/>
</dbReference>
<gene>
    <name evidence="2" type="ORF">KDH_47280</name>
</gene>
<protein>
    <recommendedName>
        <fullName evidence="1">Metallo-beta-lactamase domain-containing protein</fullName>
    </recommendedName>
</protein>
<dbReference type="SUPFAM" id="SSF56281">
    <property type="entry name" value="Metallo-hydrolase/oxidoreductase"/>
    <property type="match status" value="1"/>
</dbReference>
<reference evidence="2 3" key="1">
    <citation type="submission" date="2023-02" db="EMBL/GenBank/DDBJ databases">
        <title>Dictyobacter halimunensis sp. nov., a new member of the class Ktedonobacteria from forest soil in a geothermal area.</title>
        <authorList>
            <person name="Rachmania M.K."/>
            <person name="Ningsih F."/>
            <person name="Sakai Y."/>
            <person name="Yabe S."/>
            <person name="Yokota A."/>
            <person name="Sjamsuridzal W."/>
        </authorList>
    </citation>
    <scope>NUCLEOTIDE SEQUENCE [LARGE SCALE GENOMIC DNA]</scope>
    <source>
        <strain evidence="2 3">S3.2.2.5</strain>
    </source>
</reference>
<comment type="caution">
    <text evidence="2">The sequence shown here is derived from an EMBL/GenBank/DDBJ whole genome shotgun (WGS) entry which is preliminary data.</text>
</comment>
<dbReference type="InterPro" id="IPR036866">
    <property type="entry name" value="RibonucZ/Hydroxyglut_hydro"/>
</dbReference>
<dbReference type="EMBL" id="BSRI01000002">
    <property type="protein sequence ID" value="GLV57893.1"/>
    <property type="molecule type" value="Genomic_DNA"/>
</dbReference>
<sequence>MTTEKVRLVPLGGLGEVGKNMMVVEYGEDIIIVDVGVMFPDEEMFGVDLVIPDTSYLADKKDRIRAILITHGHEDHVGALPYVLPMLDFPPSLQPA</sequence>
<dbReference type="InterPro" id="IPR001279">
    <property type="entry name" value="Metallo-B-lactamas"/>
</dbReference>
<name>A0ABQ6FUE3_9CHLR</name>
<organism evidence="2 3">
    <name type="scientific">Dictyobacter halimunensis</name>
    <dbReference type="NCBI Taxonomy" id="3026934"/>
    <lineage>
        <taxon>Bacteria</taxon>
        <taxon>Bacillati</taxon>
        <taxon>Chloroflexota</taxon>
        <taxon>Ktedonobacteria</taxon>
        <taxon>Ktedonobacterales</taxon>
        <taxon>Dictyobacteraceae</taxon>
        <taxon>Dictyobacter</taxon>
    </lineage>
</organism>